<dbReference type="OrthoDB" id="2269034at2759"/>
<reference evidence="2 3" key="1">
    <citation type="journal article" date="2016" name="Mol. Biol. Evol.">
        <title>Comparative Genomics of Early-Diverging Mushroom-Forming Fungi Provides Insights into the Origins of Lignocellulose Decay Capabilities.</title>
        <authorList>
            <person name="Nagy L.G."/>
            <person name="Riley R."/>
            <person name="Tritt A."/>
            <person name="Adam C."/>
            <person name="Daum C."/>
            <person name="Floudas D."/>
            <person name="Sun H."/>
            <person name="Yadav J.S."/>
            <person name="Pangilinan J."/>
            <person name="Larsson K.H."/>
            <person name="Matsuura K."/>
            <person name="Barry K."/>
            <person name="Labutti K."/>
            <person name="Kuo R."/>
            <person name="Ohm R.A."/>
            <person name="Bhattacharya S.S."/>
            <person name="Shirouzu T."/>
            <person name="Yoshinaga Y."/>
            <person name="Martin F.M."/>
            <person name="Grigoriev I.V."/>
            <person name="Hibbett D.S."/>
        </authorList>
    </citation>
    <scope>NUCLEOTIDE SEQUENCE [LARGE SCALE GENOMIC DNA]</scope>
    <source>
        <strain evidence="2 3">HHB12029</strain>
    </source>
</reference>
<accession>A0A165CVK4</accession>
<dbReference type="SUPFAM" id="SSF81383">
    <property type="entry name" value="F-box domain"/>
    <property type="match status" value="1"/>
</dbReference>
<proteinExistence type="predicted"/>
<dbReference type="STRING" id="1314781.A0A165CVK4"/>
<dbReference type="InterPro" id="IPR036047">
    <property type="entry name" value="F-box-like_dom_sf"/>
</dbReference>
<dbReference type="Gene3D" id="3.80.10.10">
    <property type="entry name" value="Ribonuclease Inhibitor"/>
    <property type="match status" value="1"/>
</dbReference>
<dbReference type="InterPro" id="IPR001810">
    <property type="entry name" value="F-box_dom"/>
</dbReference>
<dbReference type="InterPro" id="IPR032675">
    <property type="entry name" value="LRR_dom_sf"/>
</dbReference>
<dbReference type="InParanoid" id="A0A165CVK4"/>
<gene>
    <name evidence="2" type="ORF">EXIGLDRAFT_777792</name>
</gene>
<keyword evidence="3" id="KW-1185">Reference proteome</keyword>
<dbReference type="AlphaFoldDB" id="A0A165CVK4"/>
<dbReference type="Proteomes" id="UP000077266">
    <property type="component" value="Unassembled WGS sequence"/>
</dbReference>
<feature type="domain" description="F-box" evidence="1">
    <location>
        <begin position="1"/>
        <end position="48"/>
    </location>
</feature>
<evidence type="ECO:0000313" key="2">
    <source>
        <dbReference type="EMBL" id="KZV83220.1"/>
    </source>
</evidence>
<name>A0A165CVK4_EXIGL</name>
<organism evidence="2 3">
    <name type="scientific">Exidia glandulosa HHB12029</name>
    <dbReference type="NCBI Taxonomy" id="1314781"/>
    <lineage>
        <taxon>Eukaryota</taxon>
        <taxon>Fungi</taxon>
        <taxon>Dikarya</taxon>
        <taxon>Basidiomycota</taxon>
        <taxon>Agaricomycotina</taxon>
        <taxon>Agaricomycetes</taxon>
        <taxon>Auriculariales</taxon>
        <taxon>Exidiaceae</taxon>
        <taxon>Exidia</taxon>
    </lineage>
</organism>
<dbReference type="SUPFAM" id="SSF52047">
    <property type="entry name" value="RNI-like"/>
    <property type="match status" value="1"/>
</dbReference>
<evidence type="ECO:0000313" key="3">
    <source>
        <dbReference type="Proteomes" id="UP000077266"/>
    </source>
</evidence>
<evidence type="ECO:0000259" key="1">
    <source>
        <dbReference type="PROSITE" id="PS50181"/>
    </source>
</evidence>
<sequence length="472" mass="53503">MQLPSDLLCDIFRLVDDTSIVDQKFILSQVCVYWRAVALEAPLLWSSLSLFTPLDVHRLPSVFARSRDLPLDITLPKNSWIVDNKAAVDLLTGQRDRIRRLHIQYDDERHCFLGRLLCQGFTFSLLEDLELSRSPYSNGRLSLFISAPRLRSLHLTRTDCDRYHGLLVPSLQHLFLNDCRLGLGAGLLDAVFARSEQLRTLTCRAMFNKADVSHDDYVAFKPGGCLPYLRTFRVDVAVSSRFLQFVFGTRVLQEMEICTAEGEIDATMQELFSYVFRGLAKPIELRFDSVEESWFEIRDRVGHVRRVRVLPYSPHPFWRFQDLWIELAQQLNIAASLETIYTSTCHWNDLANAFDSRPPEGRIELHVKLVAGMPGYFYGGGTNGDSPLQLKCPNLVKVVFHDFANPEFILQLVPCITSTVASISLCISNARFAAVGGTGLSSLRAQLPEKFALCEHCDVLLGNRREAENAVI</sequence>
<dbReference type="PROSITE" id="PS50181">
    <property type="entry name" value="FBOX"/>
    <property type="match status" value="1"/>
</dbReference>
<dbReference type="EMBL" id="KV426283">
    <property type="protein sequence ID" value="KZV83220.1"/>
    <property type="molecule type" value="Genomic_DNA"/>
</dbReference>
<protein>
    <recommendedName>
        <fullName evidence="1">F-box domain-containing protein</fullName>
    </recommendedName>
</protein>